<dbReference type="RefSeq" id="WP_013608138.1">
    <property type="nucleotide sequence ID" value="NC_015152.1"/>
</dbReference>
<dbReference type="Proteomes" id="UP000008466">
    <property type="component" value="Chromosome"/>
</dbReference>
<keyword evidence="1" id="KW-0732">Signal</keyword>
<reference evidence="3" key="1">
    <citation type="submission" date="2011-02" db="EMBL/GenBank/DDBJ databases">
        <title>Complete sequence of Spirochaeta sp. Buddy.</title>
        <authorList>
            <person name="Lucas S."/>
            <person name="Copeland A."/>
            <person name="Lapidus A."/>
            <person name="Cheng J.-F."/>
            <person name="Goodwin L."/>
            <person name="Pitluck S."/>
            <person name="Zeytun A."/>
            <person name="Detter J.C."/>
            <person name="Han C."/>
            <person name="Tapia R."/>
            <person name="Land M."/>
            <person name="Hauser L."/>
            <person name="Kyrpides N."/>
            <person name="Ivanova N."/>
            <person name="Mikhailova N."/>
            <person name="Pagani I."/>
            <person name="Ritalahti K.M."/>
            <person name="Loeffler F.E."/>
            <person name="Woyke T."/>
        </authorList>
    </citation>
    <scope>NUCLEOTIDE SEQUENCE [LARGE SCALE GENOMIC DNA]</scope>
    <source>
        <strain evidence="3">ATCC BAA-1886 / DSM 22777 / Buddy</strain>
    </source>
</reference>
<proteinExistence type="predicted"/>
<name>F0RRN4_SPHGB</name>
<accession>F0RRN4</accession>
<evidence type="ECO:0008006" key="4">
    <source>
        <dbReference type="Google" id="ProtNLM"/>
    </source>
</evidence>
<evidence type="ECO:0000313" key="3">
    <source>
        <dbReference type="Proteomes" id="UP000008466"/>
    </source>
</evidence>
<evidence type="ECO:0000313" key="2">
    <source>
        <dbReference type="EMBL" id="ADY14293.1"/>
    </source>
</evidence>
<organism evidence="2 3">
    <name type="scientific">Sphaerochaeta globosa (strain ATCC BAA-1886 / DSM 22777 / Buddy)</name>
    <name type="common">Spirochaeta sp. (strain Buddy)</name>
    <dbReference type="NCBI Taxonomy" id="158189"/>
    <lineage>
        <taxon>Bacteria</taxon>
        <taxon>Pseudomonadati</taxon>
        <taxon>Spirochaetota</taxon>
        <taxon>Spirochaetia</taxon>
        <taxon>Spirochaetales</taxon>
        <taxon>Sphaerochaetaceae</taxon>
        <taxon>Sphaerochaeta</taxon>
    </lineage>
</organism>
<protein>
    <recommendedName>
        <fullName evidence="4">Outer membrane protein beta-barrel domain-containing protein</fullName>
    </recommendedName>
</protein>
<gene>
    <name evidence="2" type="ordered locus">SpiBuddy_2480</name>
</gene>
<dbReference type="AlphaFoldDB" id="F0RRN4"/>
<dbReference type="KEGG" id="sbu:SpiBuddy_2480"/>
<dbReference type="OrthoDB" id="9857211at2"/>
<sequence length="201" mass="21110">MKKMFIVVAIVLLSTGLLFAAPSWIGVQGTASVKQETGTEDHTIIPIGLNIAGTIGIGDSPVGIGFQAGFSKTAIHQRDGEELEVEDYPLTMNVGATGKFMLPLSDLLSLELGAGLMYERYARTGSILGTDYVINFNTLSAILASDLLIHLSDSLAIVGGVDVAFPLTEQGEYTLGGSSTTVDYDVEGYTITGKLGVALSF</sequence>
<dbReference type="HOGENOM" id="CLU_1359664_0_0_12"/>
<feature type="signal peptide" evidence="1">
    <location>
        <begin position="1"/>
        <end position="20"/>
    </location>
</feature>
<dbReference type="EMBL" id="CP002541">
    <property type="protein sequence ID" value="ADY14293.1"/>
    <property type="molecule type" value="Genomic_DNA"/>
</dbReference>
<feature type="chain" id="PRO_5003255529" description="Outer membrane protein beta-barrel domain-containing protein" evidence="1">
    <location>
        <begin position="21"/>
        <end position="201"/>
    </location>
</feature>
<evidence type="ECO:0000256" key="1">
    <source>
        <dbReference type="SAM" id="SignalP"/>
    </source>
</evidence>
<keyword evidence="3" id="KW-1185">Reference proteome</keyword>